<dbReference type="SUPFAM" id="SSF57756">
    <property type="entry name" value="Retrovirus zinc finger-like domains"/>
    <property type="match status" value="1"/>
</dbReference>
<evidence type="ECO:0000313" key="5">
    <source>
        <dbReference type="Proteomes" id="UP000078492"/>
    </source>
</evidence>
<dbReference type="AlphaFoldDB" id="A0A151JPQ3"/>
<proteinExistence type="predicted"/>
<feature type="domain" description="CCHC-type" evidence="3">
    <location>
        <begin position="215"/>
        <end position="230"/>
    </location>
</feature>
<keyword evidence="1" id="KW-0479">Metal-binding</keyword>
<organism evidence="4 5">
    <name type="scientific">Trachymyrmex cornetzi</name>
    <dbReference type="NCBI Taxonomy" id="471704"/>
    <lineage>
        <taxon>Eukaryota</taxon>
        <taxon>Metazoa</taxon>
        <taxon>Ecdysozoa</taxon>
        <taxon>Arthropoda</taxon>
        <taxon>Hexapoda</taxon>
        <taxon>Insecta</taxon>
        <taxon>Pterygota</taxon>
        <taxon>Neoptera</taxon>
        <taxon>Endopterygota</taxon>
        <taxon>Hymenoptera</taxon>
        <taxon>Apocrita</taxon>
        <taxon>Aculeata</taxon>
        <taxon>Formicoidea</taxon>
        <taxon>Formicidae</taxon>
        <taxon>Myrmicinae</taxon>
        <taxon>Trachymyrmex</taxon>
    </lineage>
</organism>
<feature type="compositionally biased region" description="Polar residues" evidence="2">
    <location>
        <begin position="358"/>
        <end position="370"/>
    </location>
</feature>
<dbReference type="PROSITE" id="PS50158">
    <property type="entry name" value="ZF_CCHC"/>
    <property type="match status" value="1"/>
</dbReference>
<dbReference type="Proteomes" id="UP000078492">
    <property type="component" value="Unassembled WGS sequence"/>
</dbReference>
<feature type="region of interest" description="Disordered" evidence="2">
    <location>
        <begin position="351"/>
        <end position="386"/>
    </location>
</feature>
<feature type="non-terminal residue" evidence="4">
    <location>
        <position position="1"/>
    </location>
</feature>
<keyword evidence="1" id="KW-0863">Zinc-finger</keyword>
<dbReference type="GO" id="GO:0008270">
    <property type="term" value="F:zinc ion binding"/>
    <property type="evidence" value="ECO:0007669"/>
    <property type="project" value="UniProtKB-KW"/>
</dbReference>
<reference evidence="4 5" key="1">
    <citation type="submission" date="2015-09" db="EMBL/GenBank/DDBJ databases">
        <title>Trachymyrmex cornetzi WGS genome.</title>
        <authorList>
            <person name="Nygaard S."/>
            <person name="Hu H."/>
            <person name="Boomsma J."/>
            <person name="Zhang G."/>
        </authorList>
    </citation>
    <scope>NUCLEOTIDE SEQUENCE [LARGE SCALE GENOMIC DNA]</scope>
    <source>
        <strain evidence="4">Tcor2-1</strain>
        <tissue evidence="4">Whole body</tissue>
    </source>
</reference>
<name>A0A151JPQ3_9HYME</name>
<evidence type="ECO:0000259" key="3">
    <source>
        <dbReference type="PROSITE" id="PS50158"/>
    </source>
</evidence>
<gene>
    <name evidence="4" type="ORF">ALC57_01511</name>
</gene>
<evidence type="ECO:0000313" key="4">
    <source>
        <dbReference type="EMBL" id="KYN29063.1"/>
    </source>
</evidence>
<keyword evidence="1" id="KW-0862">Zinc</keyword>
<dbReference type="EMBL" id="KQ978716">
    <property type="protein sequence ID" value="KYN29063.1"/>
    <property type="molecule type" value="Genomic_DNA"/>
</dbReference>
<accession>A0A151JPQ3</accession>
<evidence type="ECO:0000256" key="2">
    <source>
        <dbReference type="SAM" id="MobiDB-lite"/>
    </source>
</evidence>
<dbReference type="InterPro" id="IPR001878">
    <property type="entry name" value="Znf_CCHC"/>
</dbReference>
<sequence length="386" mass="42377">SNHTGETFKNKGRGEQNQQEGAQKCTAAVQISCRGEATYAEVMRIAKAKVDIDSLEIPEIRPRKARTGALLLEIPGKEGASKADVLAGKLKEALGNEKDVLITRPEKMADIRLRDLEESTKKEDILEALAKKGECSKDIIKLGDIVSANNGLGMAWLKCPIAAAKKLANSRRIRIGWTMTRVELLPERALQCHRCLETGHVRNQCRNETDRSMACYRCGQNGHNVKGCKESAYCIICAERGLKANHRMEGQACKPNVTGRKIRVKPTPLKLVQEPTRNDNAMVIDVDSGTKNTPVEAINVTGEVETNVARSMAACSVNDSKTVETTQDSTMENMEVDNPQEWKTPEAKFTQGMDWPEQGQNWNTEDQATASGKEGEGGISTLNNNG</sequence>
<feature type="compositionally biased region" description="Basic and acidic residues" evidence="2">
    <location>
        <begin position="1"/>
        <end position="14"/>
    </location>
</feature>
<dbReference type="GO" id="GO:0003676">
    <property type="term" value="F:nucleic acid binding"/>
    <property type="evidence" value="ECO:0007669"/>
    <property type="project" value="InterPro"/>
</dbReference>
<feature type="region of interest" description="Disordered" evidence="2">
    <location>
        <begin position="1"/>
        <end position="22"/>
    </location>
</feature>
<keyword evidence="5" id="KW-1185">Reference proteome</keyword>
<evidence type="ECO:0000256" key="1">
    <source>
        <dbReference type="PROSITE-ProRule" id="PRU00047"/>
    </source>
</evidence>
<dbReference type="STRING" id="471704.A0A151JPQ3"/>
<dbReference type="Gene3D" id="4.10.60.10">
    <property type="entry name" value="Zinc finger, CCHC-type"/>
    <property type="match status" value="1"/>
</dbReference>
<dbReference type="InterPro" id="IPR036875">
    <property type="entry name" value="Znf_CCHC_sf"/>
</dbReference>
<protein>
    <recommendedName>
        <fullName evidence="3">CCHC-type domain-containing protein</fullName>
    </recommendedName>
</protein>
<dbReference type="SMART" id="SM00343">
    <property type="entry name" value="ZnF_C2HC"/>
    <property type="match status" value="2"/>
</dbReference>